<name>A0ACA9NJM2_9GLOM</name>
<dbReference type="EMBL" id="CAJVQC010013543">
    <property type="protein sequence ID" value="CAG8649229.1"/>
    <property type="molecule type" value="Genomic_DNA"/>
</dbReference>
<dbReference type="Proteomes" id="UP000789920">
    <property type="component" value="Unassembled WGS sequence"/>
</dbReference>
<feature type="non-terminal residue" evidence="1">
    <location>
        <position position="1"/>
    </location>
</feature>
<evidence type="ECO:0000313" key="2">
    <source>
        <dbReference type="Proteomes" id="UP000789920"/>
    </source>
</evidence>
<evidence type="ECO:0000313" key="1">
    <source>
        <dbReference type="EMBL" id="CAG8649229.1"/>
    </source>
</evidence>
<gene>
    <name evidence="1" type="ORF">RPERSI_LOCUS7803</name>
</gene>
<protein>
    <submittedName>
        <fullName evidence="1">15517_t:CDS:1</fullName>
    </submittedName>
</protein>
<keyword evidence="2" id="KW-1185">Reference proteome</keyword>
<organism evidence="1 2">
    <name type="scientific">Racocetra persica</name>
    <dbReference type="NCBI Taxonomy" id="160502"/>
    <lineage>
        <taxon>Eukaryota</taxon>
        <taxon>Fungi</taxon>
        <taxon>Fungi incertae sedis</taxon>
        <taxon>Mucoromycota</taxon>
        <taxon>Glomeromycotina</taxon>
        <taxon>Glomeromycetes</taxon>
        <taxon>Diversisporales</taxon>
        <taxon>Gigasporaceae</taxon>
        <taxon>Racocetra</taxon>
    </lineage>
</organism>
<comment type="caution">
    <text evidence="1">The sequence shown here is derived from an EMBL/GenBank/DDBJ whole genome shotgun (WGS) entry which is preliminary data.</text>
</comment>
<proteinExistence type="predicted"/>
<sequence>AKYENVSGIKHVTFKKPAQEWQIEIEMLIIALRNFYLKLQNMKV</sequence>
<accession>A0ACA9NJM2</accession>
<reference evidence="1" key="1">
    <citation type="submission" date="2021-06" db="EMBL/GenBank/DDBJ databases">
        <authorList>
            <person name="Kallberg Y."/>
            <person name="Tangrot J."/>
            <person name="Rosling A."/>
        </authorList>
    </citation>
    <scope>NUCLEOTIDE SEQUENCE</scope>
    <source>
        <strain evidence="1">MA461A</strain>
    </source>
</reference>